<protein>
    <recommendedName>
        <fullName evidence="1">GmrSD restriction endonucleases N-terminal domain-containing protein</fullName>
    </recommendedName>
</protein>
<organism evidence="2 3">
    <name type="scientific">Acetatifactor muris</name>
    <dbReference type="NCBI Taxonomy" id="879566"/>
    <lineage>
        <taxon>Bacteria</taxon>
        <taxon>Bacillati</taxon>
        <taxon>Bacillota</taxon>
        <taxon>Clostridia</taxon>
        <taxon>Lachnospirales</taxon>
        <taxon>Lachnospiraceae</taxon>
        <taxon>Acetatifactor</taxon>
    </lineage>
</organism>
<proteinExistence type="predicted"/>
<evidence type="ECO:0000313" key="3">
    <source>
        <dbReference type="Proteomes" id="UP000236311"/>
    </source>
</evidence>
<dbReference type="Proteomes" id="UP000236311">
    <property type="component" value="Unassembled WGS sequence"/>
</dbReference>
<dbReference type="PANTHER" id="PTHR39639:SF1">
    <property type="entry name" value="DUF262 DOMAIN-CONTAINING PROTEIN"/>
    <property type="match status" value="1"/>
</dbReference>
<name>A0A2K4ZPW4_9FIRM</name>
<keyword evidence="3" id="KW-1185">Reference proteome</keyword>
<evidence type="ECO:0000259" key="1">
    <source>
        <dbReference type="Pfam" id="PF03235"/>
    </source>
</evidence>
<gene>
    <name evidence="2" type="ORF">AMURIS_05241</name>
</gene>
<dbReference type="Pfam" id="PF03235">
    <property type="entry name" value="GmrSD_N"/>
    <property type="match status" value="1"/>
</dbReference>
<dbReference type="OrthoDB" id="9770340at2"/>
<evidence type="ECO:0000313" key="2">
    <source>
        <dbReference type="EMBL" id="SOY32476.1"/>
    </source>
</evidence>
<dbReference type="InterPro" id="IPR004919">
    <property type="entry name" value="GmrSD_N"/>
</dbReference>
<feature type="domain" description="GmrSD restriction endonucleases N-terminal" evidence="1">
    <location>
        <begin position="27"/>
        <end position="162"/>
    </location>
</feature>
<dbReference type="RefSeq" id="WP_103242417.1">
    <property type="nucleotide sequence ID" value="NZ_JANJZD010000057.1"/>
</dbReference>
<dbReference type="EMBL" id="OFSM01000052">
    <property type="protein sequence ID" value="SOY32476.1"/>
    <property type="molecule type" value="Genomic_DNA"/>
</dbReference>
<dbReference type="PANTHER" id="PTHR39639">
    <property type="entry name" value="CHROMOSOME 16, WHOLE GENOME SHOTGUN SEQUENCE"/>
    <property type="match status" value="1"/>
</dbReference>
<sequence length="345" mass="39683">MKIIKGVDRGRTEWTARKLVEFVEDGTVNFNIDIQRGYVWKDNDKKSALIRSLILDRHVPPLYFNKVEEIYEGEDGKQRTLTIIKFLKDEFELSGLDEFTVINDDEETEEIDINGYKFSDLPECFQNAIKEYSFTICYTDNADQEEQADTFYNLNNGQALNAATMNRVKAKSKERIISLGKHKLFADALSQTALDGHVNEDMVAKAHAILNDEEVSTDAKWIRPYMRRADITSDDEFLLNEVFDRIYNIHSMIEDKKIAKRIYARTHMISSVPIVAESLNDGYSDKQMMEWFVNFFCGKKSPTTSKVYNDAAGRGTGKNSAVRKRVEEIKKDYDKYFGSVKALAS</sequence>
<reference evidence="2 3" key="1">
    <citation type="submission" date="2018-01" db="EMBL/GenBank/DDBJ databases">
        <authorList>
            <person name="Gaut B.S."/>
            <person name="Morton B.R."/>
            <person name="Clegg M.T."/>
            <person name="Duvall M.R."/>
        </authorList>
    </citation>
    <scope>NUCLEOTIDE SEQUENCE [LARGE SCALE GENOMIC DNA]</scope>
    <source>
        <strain evidence="2">GP69</strain>
    </source>
</reference>
<accession>A0A2K4ZPW4</accession>
<dbReference type="AlphaFoldDB" id="A0A2K4ZPW4"/>